<dbReference type="AlphaFoldDB" id="A0A654BBB4"/>
<proteinExistence type="predicted"/>
<name>A0A654BBB4_BACMY</name>
<dbReference type="EMBL" id="CABWMC010000032">
    <property type="protein sequence ID" value="VXC77029.1"/>
    <property type="molecule type" value="Genomic_DNA"/>
</dbReference>
<sequence length="193" mass="22551">MKRGIDEMERMKILDVNFADMTATPFFQVEAKNRIRFDIELFEGNLRGLRGILTELFKSPDTIDVSFISGYITYGKSKRINEKTKIGRFMKIKNWAETKVDVDDLESTIIFTTIKGVHEDEVYKYCKYVVNGGQQAYISFYNDTYLLYISTDVIDIVSPDTSLIEKLKLQYSEEYDKFYETILTDSEMFTSDK</sequence>
<accession>A0A654BBB4</accession>
<dbReference type="Proteomes" id="UP000437562">
    <property type="component" value="Unassembled WGS sequence"/>
</dbReference>
<gene>
    <name evidence="1" type="ORF">BACI71_70285</name>
</gene>
<evidence type="ECO:0000313" key="2">
    <source>
        <dbReference type="Proteomes" id="UP000437562"/>
    </source>
</evidence>
<organism evidence="1 2">
    <name type="scientific">Bacillus mycoides</name>
    <dbReference type="NCBI Taxonomy" id="1405"/>
    <lineage>
        <taxon>Bacteria</taxon>
        <taxon>Bacillati</taxon>
        <taxon>Bacillota</taxon>
        <taxon>Bacilli</taxon>
        <taxon>Bacillales</taxon>
        <taxon>Bacillaceae</taxon>
        <taxon>Bacillus</taxon>
        <taxon>Bacillus cereus group</taxon>
    </lineage>
</organism>
<evidence type="ECO:0000313" key="1">
    <source>
        <dbReference type="EMBL" id="VXC77029.1"/>
    </source>
</evidence>
<reference evidence="1 2" key="1">
    <citation type="submission" date="2019-10" db="EMBL/GenBank/DDBJ databases">
        <authorList>
            <person name="Karimi E."/>
        </authorList>
    </citation>
    <scope>NUCLEOTIDE SEQUENCE [LARGE SCALE GENOMIC DNA]</scope>
    <source>
        <strain evidence="1">Bacillus sp. 71</strain>
    </source>
</reference>
<protein>
    <submittedName>
        <fullName evidence="1">Uncharacterized protein</fullName>
    </submittedName>
</protein>